<name>A0A2R6XYN7_9BACL</name>
<dbReference type="InterPro" id="IPR000086">
    <property type="entry name" value="NUDIX_hydrolase_dom"/>
</dbReference>
<dbReference type="GO" id="GO:0006754">
    <property type="term" value="P:ATP biosynthetic process"/>
    <property type="evidence" value="ECO:0007669"/>
    <property type="project" value="TreeGrafter"/>
</dbReference>
<proteinExistence type="predicted"/>
<dbReference type="InterPro" id="IPR051325">
    <property type="entry name" value="Nudix_hydrolase_domain"/>
</dbReference>
<organism evidence="3 4">
    <name type="scientific">Candidatus Carbonibacillus altaicus</name>
    <dbReference type="NCBI Taxonomy" id="2163959"/>
    <lineage>
        <taxon>Bacteria</taxon>
        <taxon>Bacillati</taxon>
        <taxon>Bacillota</taxon>
        <taxon>Bacilli</taxon>
        <taxon>Bacillales</taxon>
        <taxon>Candidatus Carbonibacillus</taxon>
    </lineage>
</organism>
<dbReference type="InterPro" id="IPR015797">
    <property type="entry name" value="NUDIX_hydrolase-like_dom_sf"/>
</dbReference>
<feature type="domain" description="Nudix hydrolase" evidence="2">
    <location>
        <begin position="3"/>
        <end position="160"/>
    </location>
</feature>
<comment type="caution">
    <text evidence="3">The sequence shown here is derived from an EMBL/GenBank/DDBJ whole genome shotgun (WGS) entry which is preliminary data.</text>
</comment>
<accession>A0A2R6XYN7</accession>
<gene>
    <name evidence="3" type="ORF">BSOLF_1914</name>
</gene>
<keyword evidence="1" id="KW-0378">Hydrolase</keyword>
<evidence type="ECO:0000313" key="3">
    <source>
        <dbReference type="EMBL" id="PTQ55530.1"/>
    </source>
</evidence>
<dbReference type="InterPro" id="IPR020084">
    <property type="entry name" value="NUDIX_hydrolase_CS"/>
</dbReference>
<dbReference type="Pfam" id="PF00293">
    <property type="entry name" value="NUDIX"/>
    <property type="match status" value="1"/>
</dbReference>
<dbReference type="EMBL" id="PEBX01000102">
    <property type="protein sequence ID" value="PTQ55530.1"/>
    <property type="molecule type" value="Genomic_DNA"/>
</dbReference>
<reference evidence="4" key="1">
    <citation type="journal article" date="2018" name="Sci. Rep.">
        <title>Lignite coal burning seam in the remote Altai Mountains harbors a hydrogen-driven thermophilic microbial community.</title>
        <authorList>
            <person name="Kadnikov V.V."/>
            <person name="Mardanov A.V."/>
            <person name="Ivasenko D.A."/>
            <person name="Antsiferov D.V."/>
            <person name="Beletsky A.V."/>
            <person name="Karnachuk O.V."/>
            <person name="Ravin N.V."/>
        </authorList>
    </citation>
    <scope>NUCLEOTIDE SEQUENCE [LARGE SCALE GENOMIC DNA]</scope>
</reference>
<evidence type="ECO:0000259" key="2">
    <source>
        <dbReference type="PROSITE" id="PS51462"/>
    </source>
</evidence>
<sequence>MKIMRRVVNGLIIDRKRKEVLLLQKPRRQFWYAPGGKADPEESLGEAIAREIYEEAGLTITHPKLGAVMTIIQEQTSAHRQISTPELPTARTQEQALPHEEHATISNETLSWMLFTFVIDRYQGNARDVCEEGILSWHPIDHLKHLPMPAGDRLVLWQLAQAEDDAHTLTGKFRYTEEGELLSYHLDDAGYFKEMWPIEHEPGS</sequence>
<dbReference type="Proteomes" id="UP000244338">
    <property type="component" value="Unassembled WGS sequence"/>
</dbReference>
<evidence type="ECO:0000256" key="1">
    <source>
        <dbReference type="ARBA" id="ARBA00022801"/>
    </source>
</evidence>
<dbReference type="AlphaFoldDB" id="A0A2R6XYN7"/>
<dbReference type="Gene3D" id="3.90.79.10">
    <property type="entry name" value="Nucleoside Triphosphate Pyrophosphohydrolase"/>
    <property type="match status" value="1"/>
</dbReference>
<dbReference type="SUPFAM" id="SSF55811">
    <property type="entry name" value="Nudix"/>
    <property type="match status" value="1"/>
</dbReference>
<dbReference type="GO" id="GO:0004081">
    <property type="term" value="F:bis(5'-nucleosyl)-tetraphosphatase (asymmetrical) activity"/>
    <property type="evidence" value="ECO:0007669"/>
    <property type="project" value="TreeGrafter"/>
</dbReference>
<dbReference type="PANTHER" id="PTHR21340">
    <property type="entry name" value="DIADENOSINE 5,5-P1,P4-TETRAPHOSPHATE PYROPHOSPHOHYDROLASE MUTT"/>
    <property type="match status" value="1"/>
</dbReference>
<evidence type="ECO:0000313" key="4">
    <source>
        <dbReference type="Proteomes" id="UP000244338"/>
    </source>
</evidence>
<dbReference type="GO" id="GO:0006167">
    <property type="term" value="P:AMP biosynthetic process"/>
    <property type="evidence" value="ECO:0007669"/>
    <property type="project" value="TreeGrafter"/>
</dbReference>
<protein>
    <submittedName>
        <fullName evidence="3">Mutator mutT protein (7,8-dihydro-8-oxoguanine-triphosphatase)</fullName>
    </submittedName>
</protein>
<dbReference type="PANTHER" id="PTHR21340:SF0">
    <property type="entry name" value="BIS(5'-NUCLEOSYL)-TETRAPHOSPHATASE [ASYMMETRICAL]"/>
    <property type="match status" value="1"/>
</dbReference>
<dbReference type="PROSITE" id="PS51462">
    <property type="entry name" value="NUDIX"/>
    <property type="match status" value="1"/>
</dbReference>
<dbReference type="PROSITE" id="PS00893">
    <property type="entry name" value="NUDIX_BOX"/>
    <property type="match status" value="1"/>
</dbReference>